<comment type="caution">
    <text evidence="1">The sequence shown here is derived from an EMBL/GenBank/DDBJ whole genome shotgun (WGS) entry which is preliminary data.</text>
</comment>
<accession>A0A9P5BZP1</accession>
<dbReference type="Proteomes" id="UP000758155">
    <property type="component" value="Unassembled WGS sequence"/>
</dbReference>
<dbReference type="EMBL" id="SWKV01000039">
    <property type="protein sequence ID" value="KAF3037942.1"/>
    <property type="molecule type" value="Genomic_DNA"/>
</dbReference>
<organism evidence="1 2">
    <name type="scientific">Didymella heteroderae</name>
    <dbReference type="NCBI Taxonomy" id="1769908"/>
    <lineage>
        <taxon>Eukaryota</taxon>
        <taxon>Fungi</taxon>
        <taxon>Dikarya</taxon>
        <taxon>Ascomycota</taxon>
        <taxon>Pezizomycotina</taxon>
        <taxon>Dothideomycetes</taxon>
        <taxon>Pleosporomycetidae</taxon>
        <taxon>Pleosporales</taxon>
        <taxon>Pleosporineae</taxon>
        <taxon>Didymellaceae</taxon>
        <taxon>Didymella</taxon>
    </lineage>
</organism>
<evidence type="ECO:0000313" key="2">
    <source>
        <dbReference type="Proteomes" id="UP000758155"/>
    </source>
</evidence>
<protein>
    <submittedName>
        <fullName evidence="1">Uncharacterized protein</fullName>
    </submittedName>
</protein>
<name>A0A9P5BZP1_9PLEO</name>
<proteinExistence type="predicted"/>
<dbReference type="AlphaFoldDB" id="A0A9P5BZP1"/>
<gene>
    <name evidence="1" type="ORF">E8E12_004851</name>
</gene>
<reference evidence="1" key="1">
    <citation type="submission" date="2019-04" db="EMBL/GenBank/DDBJ databases">
        <title>Sequencing of skin fungus with MAO and IRED activity.</title>
        <authorList>
            <person name="Marsaioli A.J."/>
            <person name="Bonatto J.M.C."/>
            <person name="Reis Junior O."/>
        </authorList>
    </citation>
    <scope>NUCLEOTIDE SEQUENCE</scope>
    <source>
        <strain evidence="1">28M1</strain>
    </source>
</reference>
<keyword evidence="2" id="KW-1185">Reference proteome</keyword>
<sequence>MRLEQQQPEIAPQQLATASEAEVRYNGEEYPFSRQVEIVDQVVDRRLSIPDLARRLGVEEQQARYPWEDFGDDIDSIVDTYSSDEEEEWPLETVCGEEEYHFDSVYYIYPKSTADSYRLDY</sequence>
<evidence type="ECO:0000313" key="1">
    <source>
        <dbReference type="EMBL" id="KAF3037942.1"/>
    </source>
</evidence>